<dbReference type="InterPro" id="IPR013149">
    <property type="entry name" value="ADH-like_C"/>
</dbReference>
<sequence>MEALTFYALVASEREDHSVHCAVRQRSISDLPPGDVLVRVHYSSLNYKDALSASGNRGVTKSYPHTPGIDAAGIVVQSTDSRWQQGDEVICTGYDLGMNTDGGFGQYIRIPGEWLVRKPSSLTLLESMQLGTAGFTAALSVLGLETNGIAPSKGPILVTGATGGVGTITIILLRKLGYQIVALTGKPDVDDFLLDLGVSTILPRDELLQGKARQLLPARWAGVVDTVGGDILATAIKGTGFDGVVTSCGNAASGELALNVYPFILRGVHLLGIYSANCPRDKRLRVWNKLAAEWKPTELSRICRMIQLHDLEREIGAMLAGNSKGRCVVDLGEEP</sequence>
<dbReference type="InterPro" id="IPR011032">
    <property type="entry name" value="GroES-like_sf"/>
</dbReference>
<evidence type="ECO:0000313" key="3">
    <source>
        <dbReference type="Proteomes" id="UP000006365"/>
    </source>
</evidence>
<dbReference type="SUPFAM" id="SSF50129">
    <property type="entry name" value="GroES-like"/>
    <property type="match status" value="1"/>
</dbReference>
<dbReference type="EMBL" id="CP002364">
    <property type="protein sequence ID" value="ADW19077.1"/>
    <property type="molecule type" value="Genomic_DNA"/>
</dbReference>
<dbReference type="NCBIfam" id="TIGR02823">
    <property type="entry name" value="oxido_YhdH"/>
    <property type="match status" value="1"/>
</dbReference>
<organism evidence="2 3">
    <name type="scientific">Desulfobulbus propionicus (strain ATCC 33891 / DSM 2032 / VKM B-1956 / 1pr3)</name>
    <dbReference type="NCBI Taxonomy" id="577650"/>
    <lineage>
        <taxon>Bacteria</taxon>
        <taxon>Pseudomonadati</taxon>
        <taxon>Thermodesulfobacteriota</taxon>
        <taxon>Desulfobulbia</taxon>
        <taxon>Desulfobulbales</taxon>
        <taxon>Desulfobulbaceae</taxon>
        <taxon>Desulfobulbus</taxon>
    </lineage>
</organism>
<gene>
    <name evidence="2" type="ordered locus">Despr_2944</name>
</gene>
<dbReference type="CDD" id="cd05280">
    <property type="entry name" value="MDR_yhdh_yhfp"/>
    <property type="match status" value="1"/>
</dbReference>
<dbReference type="Pfam" id="PF08240">
    <property type="entry name" value="ADH_N"/>
    <property type="match status" value="1"/>
</dbReference>
<dbReference type="InterPro" id="IPR051397">
    <property type="entry name" value="Zn-ADH-like_protein"/>
</dbReference>
<dbReference type="GO" id="GO:0043957">
    <property type="term" value="F:acryloyl-CoA reductase (NADPH) activity"/>
    <property type="evidence" value="ECO:0007669"/>
    <property type="project" value="TreeGrafter"/>
</dbReference>
<evidence type="ECO:0000313" key="2">
    <source>
        <dbReference type="EMBL" id="ADW19077.1"/>
    </source>
</evidence>
<proteinExistence type="predicted"/>
<dbReference type="KEGG" id="dpr:Despr_2944"/>
<dbReference type="SUPFAM" id="SSF51735">
    <property type="entry name" value="NAD(P)-binding Rossmann-fold domains"/>
    <property type="match status" value="1"/>
</dbReference>
<dbReference type="AlphaFoldDB" id="A0A7U4DQJ0"/>
<reference evidence="2 3" key="1">
    <citation type="journal article" date="2011" name="Stand. Genomic Sci.">
        <title>Complete genome sequence of Desulfobulbus propionicus type strain (1pr3).</title>
        <authorList>
            <person name="Pagani I."/>
            <person name="Lapidus A."/>
            <person name="Nolan M."/>
            <person name="Lucas S."/>
            <person name="Hammon N."/>
            <person name="Deshpande S."/>
            <person name="Cheng J.F."/>
            <person name="Chertkov O."/>
            <person name="Davenport K."/>
            <person name="Tapia R."/>
            <person name="Han C."/>
            <person name="Goodwin L."/>
            <person name="Pitluck S."/>
            <person name="Liolios K."/>
            <person name="Mavromatis K."/>
            <person name="Ivanova N."/>
            <person name="Mikhailova N."/>
            <person name="Pati A."/>
            <person name="Chen A."/>
            <person name="Palaniappan K."/>
            <person name="Land M."/>
            <person name="Hauser L."/>
            <person name="Chang Y.J."/>
            <person name="Jeffries C.D."/>
            <person name="Detter J.C."/>
            <person name="Brambilla E."/>
            <person name="Kannan K.P."/>
            <person name="Djao O.D."/>
            <person name="Rohde M."/>
            <person name="Pukall R."/>
            <person name="Spring S."/>
            <person name="Goker M."/>
            <person name="Sikorski J."/>
            <person name="Woyke T."/>
            <person name="Bristow J."/>
            <person name="Eisen J.A."/>
            <person name="Markowitz V."/>
            <person name="Hugenholtz P."/>
            <person name="Kyrpides N.C."/>
            <person name="Klenk H.P."/>
        </authorList>
    </citation>
    <scope>NUCLEOTIDE SEQUENCE [LARGE SCALE GENOMIC DNA]</scope>
    <source>
        <strain evidence="3">ATCC 33891 / DSM 2032 / 1pr3</strain>
    </source>
</reference>
<dbReference type="InterPro" id="IPR036291">
    <property type="entry name" value="NAD(P)-bd_dom_sf"/>
</dbReference>
<name>A0A7U4DQJ0_DESPD</name>
<keyword evidence="3" id="KW-1185">Reference proteome</keyword>
<protein>
    <submittedName>
        <fullName evidence="2">Quinone oxidoreductase, YhdH/YhfP family</fullName>
    </submittedName>
</protein>
<dbReference type="InterPro" id="IPR014188">
    <property type="entry name" value="Acrylyl-CoA_reductase_AcuI"/>
</dbReference>
<dbReference type="RefSeq" id="WP_015725602.1">
    <property type="nucleotide sequence ID" value="NC_014972.1"/>
</dbReference>
<dbReference type="Gene3D" id="3.90.180.10">
    <property type="entry name" value="Medium-chain alcohol dehydrogenases, catalytic domain"/>
    <property type="match status" value="1"/>
</dbReference>
<dbReference type="InterPro" id="IPR013154">
    <property type="entry name" value="ADH-like_N"/>
</dbReference>
<dbReference type="SMART" id="SM00829">
    <property type="entry name" value="PKS_ER"/>
    <property type="match status" value="1"/>
</dbReference>
<feature type="domain" description="Enoyl reductase (ER)" evidence="1">
    <location>
        <begin position="14"/>
        <end position="329"/>
    </location>
</feature>
<dbReference type="InterPro" id="IPR020843">
    <property type="entry name" value="ER"/>
</dbReference>
<evidence type="ECO:0000259" key="1">
    <source>
        <dbReference type="SMART" id="SM00829"/>
    </source>
</evidence>
<dbReference type="Gene3D" id="3.40.50.720">
    <property type="entry name" value="NAD(P)-binding Rossmann-like Domain"/>
    <property type="match status" value="1"/>
</dbReference>
<accession>A0A7U4DQJ0</accession>
<dbReference type="Pfam" id="PF00107">
    <property type="entry name" value="ADH_zinc_N"/>
    <property type="match status" value="1"/>
</dbReference>
<dbReference type="PANTHER" id="PTHR43677:SF1">
    <property type="entry name" value="ACRYLYL-COA REDUCTASE ACUI-RELATED"/>
    <property type="match status" value="1"/>
</dbReference>
<dbReference type="PANTHER" id="PTHR43677">
    <property type="entry name" value="SHORT-CHAIN DEHYDROGENASE/REDUCTASE"/>
    <property type="match status" value="1"/>
</dbReference>
<dbReference type="Proteomes" id="UP000006365">
    <property type="component" value="Chromosome"/>
</dbReference>